<dbReference type="AlphaFoldDB" id="A0A7X0WGQ0"/>
<dbReference type="EMBL" id="JAARMV010000009">
    <property type="protein sequence ID" value="MBC2373761.1"/>
    <property type="molecule type" value="Genomic_DNA"/>
</dbReference>
<evidence type="ECO:0000256" key="1">
    <source>
        <dbReference type="SAM" id="Phobius"/>
    </source>
</evidence>
<sequence>MKTKSIIDEKTYKESRSQFIWEIVFKLVPCSIITMIIAWKIASMEPVLNVSVIITFILLGVIVVFYVQLLLNLIVNGIIIRRKKRDLFL</sequence>
<accession>A0A7X0WGQ0</accession>
<dbReference type="RefSeq" id="WP_185375227.1">
    <property type="nucleotide sequence ID" value="NZ_JAARMV010000009.1"/>
</dbReference>
<comment type="caution">
    <text evidence="3">The sequence shown here is derived from an EMBL/GenBank/DDBJ whole genome shotgun (WGS) entry which is preliminary data.</text>
</comment>
<evidence type="ECO:0000313" key="3">
    <source>
        <dbReference type="EMBL" id="MBC1333528.1"/>
    </source>
</evidence>
<name>A0A7X0WGQ0_9LIST</name>
<keyword evidence="1" id="KW-0472">Membrane</keyword>
<dbReference type="Proteomes" id="UP000543379">
    <property type="component" value="Unassembled WGS sequence"/>
</dbReference>
<keyword evidence="1" id="KW-1133">Transmembrane helix</keyword>
<protein>
    <submittedName>
        <fullName evidence="3">Uncharacterized protein</fullName>
    </submittedName>
</protein>
<evidence type="ECO:0000313" key="2">
    <source>
        <dbReference type="EMBL" id="MBC1318500.1"/>
    </source>
</evidence>
<evidence type="ECO:0000313" key="7">
    <source>
        <dbReference type="Proteomes" id="UP000546244"/>
    </source>
</evidence>
<feature type="transmembrane region" description="Helical" evidence="1">
    <location>
        <begin position="20"/>
        <end position="42"/>
    </location>
</feature>
<reference evidence="5 6" key="1">
    <citation type="submission" date="2020-03" db="EMBL/GenBank/DDBJ databases">
        <title>Soil Listeria distribution.</title>
        <authorList>
            <person name="Liao J."/>
            <person name="Wiedmann M."/>
        </authorList>
    </citation>
    <scope>NUCLEOTIDE SEQUENCE [LARGE SCALE GENOMIC DNA]</scope>
    <source>
        <strain evidence="2 6">FSL L7-1816</strain>
        <strain evidence="3 5">FSL L7-1833</strain>
        <strain evidence="4 7">FSL L7-1850</strain>
    </source>
</reference>
<evidence type="ECO:0000313" key="4">
    <source>
        <dbReference type="EMBL" id="MBC2373761.1"/>
    </source>
</evidence>
<keyword evidence="1" id="KW-0812">Transmembrane</keyword>
<evidence type="ECO:0000313" key="5">
    <source>
        <dbReference type="Proteomes" id="UP000532866"/>
    </source>
</evidence>
<dbReference type="Proteomes" id="UP000532866">
    <property type="component" value="Unassembled WGS sequence"/>
</dbReference>
<dbReference type="Proteomes" id="UP000546244">
    <property type="component" value="Unassembled WGS sequence"/>
</dbReference>
<evidence type="ECO:0000313" key="6">
    <source>
        <dbReference type="Proteomes" id="UP000543379"/>
    </source>
</evidence>
<proteinExistence type="predicted"/>
<organism evidence="3 5">
    <name type="scientific">Listeria booriae</name>
    <dbReference type="NCBI Taxonomy" id="1552123"/>
    <lineage>
        <taxon>Bacteria</taxon>
        <taxon>Bacillati</taxon>
        <taxon>Bacillota</taxon>
        <taxon>Bacilli</taxon>
        <taxon>Bacillales</taxon>
        <taxon>Listeriaceae</taxon>
        <taxon>Listeria</taxon>
    </lineage>
</organism>
<dbReference type="EMBL" id="JAAROV010000009">
    <property type="protein sequence ID" value="MBC1318500.1"/>
    <property type="molecule type" value="Genomic_DNA"/>
</dbReference>
<feature type="transmembrane region" description="Helical" evidence="1">
    <location>
        <begin position="48"/>
        <end position="75"/>
    </location>
</feature>
<dbReference type="EMBL" id="JAAROL010000011">
    <property type="protein sequence ID" value="MBC1333528.1"/>
    <property type="molecule type" value="Genomic_DNA"/>
</dbReference>
<gene>
    <name evidence="3" type="ORF">HB759_16405</name>
    <name evidence="2" type="ORF">HB811_17110</name>
    <name evidence="4" type="ORF">HBP98_17250</name>
</gene>